<reference evidence="2" key="3">
    <citation type="submission" date="2018-08" db="EMBL/GenBank/DDBJ databases">
        <authorList>
            <person name="Guldener U."/>
        </authorList>
    </citation>
    <scope>NUCLEOTIDE SEQUENCE</scope>
    <source>
        <strain evidence="2">UB2</strain>
    </source>
</reference>
<sequence>MEEAHTISKLPCLTTLMLSTQPSVEVANDIYDAITTILATGETRTNLKKPTLGECCLETRQEYHCSIGICTFMIPETYHMTLDHSRDPHPGFEAKIWHGCQRTSSPGKYTDYEPLHSFRACPSSGLGLQLQSRSICSAYQHYQEFLRKDLVREPDFRWKRMLDVVRWETGPYE</sequence>
<keyword evidence="4" id="KW-1185">Reference proteome</keyword>
<dbReference type="EMBL" id="ULHB01000004">
    <property type="protein sequence ID" value="SYW75027.1"/>
    <property type="molecule type" value="Genomic_DNA"/>
</dbReference>
<proteinExistence type="predicted"/>
<reference evidence="3" key="2">
    <citation type="submission" date="2016-04" db="EMBL/GenBank/DDBJ databases">
        <authorList>
            <person name="Guldener U."/>
            <person name="Guldener U."/>
        </authorList>
    </citation>
    <scope>NUCLEOTIDE SEQUENCE [LARGE SCALE GENOMIC DNA]</scope>
    <source>
        <strain evidence="3">UB2112</strain>
    </source>
</reference>
<evidence type="ECO:0000313" key="1">
    <source>
        <dbReference type="EMBL" id="SAM81703.1"/>
    </source>
</evidence>
<evidence type="ECO:0000313" key="3">
    <source>
        <dbReference type="Proteomes" id="UP000179920"/>
    </source>
</evidence>
<accession>A0A1K0G2R4</accession>
<dbReference type="Proteomes" id="UP000179920">
    <property type="component" value="Chromosome V"/>
</dbReference>
<gene>
    <name evidence="2" type="ORF">UBRO2_00437</name>
    <name evidence="1" type="ORF">UBRO_20274</name>
</gene>
<reference evidence="1" key="1">
    <citation type="submission" date="2016-04" db="EMBL/GenBank/DDBJ databases">
        <authorList>
            <person name="Evans L.H."/>
            <person name="Alamgir A."/>
            <person name="Owens N."/>
            <person name="Weber N.D."/>
            <person name="Virtaneva K."/>
            <person name="Barbian K."/>
            <person name="Babar A."/>
            <person name="Rosenke K."/>
        </authorList>
    </citation>
    <scope>NUCLEOTIDE SEQUENCE</scope>
    <source>
        <strain evidence="1">UB2112</strain>
    </source>
</reference>
<dbReference type="AlphaFoldDB" id="A0A1K0G2R4"/>
<protein>
    <submittedName>
        <fullName evidence="1">Uncharacterized protein</fullName>
    </submittedName>
</protein>
<evidence type="ECO:0000313" key="4">
    <source>
        <dbReference type="Proteomes" id="UP000658997"/>
    </source>
</evidence>
<dbReference type="OrthoDB" id="10318635at2759"/>
<dbReference type="Proteomes" id="UP000658997">
    <property type="component" value="Unassembled WGS sequence"/>
</dbReference>
<dbReference type="EMBL" id="LT558121">
    <property type="protein sequence ID" value="SAM81703.1"/>
    <property type="molecule type" value="Genomic_DNA"/>
</dbReference>
<name>A0A1K0G2R4_9BASI</name>
<organism evidence="1 3">
    <name type="scientific">Ustilago bromivora</name>
    <dbReference type="NCBI Taxonomy" id="307758"/>
    <lineage>
        <taxon>Eukaryota</taxon>
        <taxon>Fungi</taxon>
        <taxon>Dikarya</taxon>
        <taxon>Basidiomycota</taxon>
        <taxon>Ustilaginomycotina</taxon>
        <taxon>Ustilaginomycetes</taxon>
        <taxon>Ustilaginales</taxon>
        <taxon>Ustilaginaceae</taxon>
        <taxon>Ustilago</taxon>
    </lineage>
</organism>
<evidence type="ECO:0000313" key="2">
    <source>
        <dbReference type="EMBL" id="SYW75027.1"/>
    </source>
</evidence>